<gene>
    <name evidence="1" type="ORF">barba13A_phanotate19</name>
</gene>
<evidence type="ECO:0000313" key="2">
    <source>
        <dbReference type="Proteomes" id="UP000516168"/>
    </source>
</evidence>
<dbReference type="Proteomes" id="UP000516168">
    <property type="component" value="Segment"/>
</dbReference>
<organism evidence="1 2">
    <name type="scientific">Rheinheimera phage vB_RspM_barba_1-3A</name>
    <dbReference type="NCBI Taxonomy" id="2743846"/>
    <lineage>
        <taxon>Viruses</taxon>
        <taxon>Duplodnaviria</taxon>
        <taxon>Heunggongvirae</taxon>
        <taxon>Uroviricota</taxon>
        <taxon>Caudoviricetes</taxon>
        <taxon>Barbavirus</taxon>
        <taxon>Barbavirus barba18A</taxon>
    </lineage>
</organism>
<protein>
    <submittedName>
        <fullName evidence="1">Uncharacterized protein</fullName>
    </submittedName>
</protein>
<sequence length="32" mass="3729">MYNGVLGVLNHSNVNFKYTQPSTPKRYFHTTN</sequence>
<proteinExistence type="predicted"/>
<reference evidence="2" key="1">
    <citation type="submission" date="2020-05" db="EMBL/GenBank/DDBJ databases">
        <title>Genomics and ecology of novel Flavobacterium phages from the Baltic Sea.</title>
        <authorList>
            <person name="Hoetzinger M."/>
            <person name="Nilsson E."/>
            <person name="Holmfeldt K."/>
        </authorList>
    </citation>
    <scope>NUCLEOTIDE SEQUENCE [LARGE SCALE GENOMIC DNA]</scope>
</reference>
<name>A0A7G9V514_9CAUD</name>
<dbReference type="EMBL" id="MT497224">
    <property type="protein sequence ID" value="QNO01370.1"/>
    <property type="molecule type" value="Genomic_DNA"/>
</dbReference>
<accession>A0A7G9V514</accession>
<evidence type="ECO:0000313" key="1">
    <source>
        <dbReference type="EMBL" id="QNO01370.1"/>
    </source>
</evidence>